<proteinExistence type="predicted"/>
<comment type="caution">
    <text evidence="1">The sequence shown here is derived from an EMBL/GenBank/DDBJ whole genome shotgun (WGS) entry which is preliminary data.</text>
</comment>
<gene>
    <name evidence="1" type="ORF">AL399_03425</name>
</gene>
<accession>A0A0Q4B7G1</accession>
<dbReference type="AlphaFoldDB" id="A0A0Q4B7G1"/>
<protein>
    <submittedName>
        <fullName evidence="1">Uncharacterized protein</fullName>
    </submittedName>
</protein>
<dbReference type="STRING" id="1702214.AL399_03425"/>
<name>A0A0Q4B7G1_9BACT</name>
<sequence length="602" mass="65577">MAFWLGAFFCAQAQPTQSVYKGHIVSAEDGKGVDNAILQFLDAGGKMVGFTFSGSDGSVSVAIPQRASTALFKLLGYQDRSMPIGELLALKDGRVELVPASVDIREVRVSAPPIVQRCDTIAYNVASFKGQEDRYIADVLKKLPGITVDGEGKISYLGEAISKLYVEGRDLLGGQYGLATNNLSADAVGSVEVMEHHQPIRALQGVKFAEQAALNLKLKKGYTIRPFGEVRAGVGGTPLLYSGSAFMGLFHPRAQAVVNLKGGNTCHYILGEMGDRLFGFGWFFEPLPSDMISAPAPRSVPLPQERHLFNRTYLGSASTLVPLSKFGELKVSIAHGNDATEQNYSLLQHLATGGDTLNILEQSRLTRRTGSSRVSAAYELNSTNAYLQNEAVYSQQKVNTRSALMPVDYTLSNASKLYYVQNGLQGLLKFEGGKTLEVKSFLRYAENAEGVDGFIAATQRNTLAEKFSTRTLVTKNRVGGSFSLFGQRVYLELYCNYKWKTLANSVDILNPNTTGLLFAPAQQVRMEHLQVGLSPDYQVQATDRIHLLRLRGQLPVQAAGVQRGSEQYLQHHPLHPQDPLGGQLLRTANPAAWAGIPRVAEG</sequence>
<dbReference type="Proteomes" id="UP000054172">
    <property type="component" value="Unassembled WGS sequence"/>
</dbReference>
<dbReference type="EMBL" id="LIIK01000011">
    <property type="protein sequence ID" value="KQM09144.1"/>
    <property type="molecule type" value="Genomic_DNA"/>
</dbReference>
<reference evidence="1" key="1">
    <citation type="submission" date="2015-08" db="EMBL/GenBank/DDBJ databases">
        <title>Candidatus Bacteriodes Periocalifornicus.</title>
        <authorList>
            <person name="McLean J.S."/>
            <person name="Kelley S."/>
        </authorList>
    </citation>
    <scope>NUCLEOTIDE SEQUENCE [LARGE SCALE GENOMIC DNA]</scope>
    <source>
        <strain evidence="1">12B</strain>
    </source>
</reference>
<evidence type="ECO:0000313" key="1">
    <source>
        <dbReference type="EMBL" id="KQM09144.1"/>
    </source>
</evidence>
<dbReference type="SUPFAM" id="SSF56935">
    <property type="entry name" value="Porins"/>
    <property type="match status" value="1"/>
</dbReference>
<dbReference type="PATRIC" id="fig|1702214.3.peg.1200"/>
<organism evidence="1 2">
    <name type="scientific">Candidatus [Bacteroides] periocalifornicus</name>
    <dbReference type="NCBI Taxonomy" id="1702214"/>
    <lineage>
        <taxon>Bacteria</taxon>
        <taxon>Pseudomonadati</taxon>
        <taxon>Bacteroidota</taxon>
    </lineage>
</organism>
<keyword evidence="2" id="KW-1185">Reference proteome</keyword>
<evidence type="ECO:0000313" key="2">
    <source>
        <dbReference type="Proteomes" id="UP000054172"/>
    </source>
</evidence>